<dbReference type="InterPro" id="IPR018086">
    <property type="entry name" value="NADH_UbQ_OxRdtase_su1_CS"/>
</dbReference>
<reference evidence="10" key="2">
    <citation type="journal article" name="Parasit. Vectors">
        <title>Mitochondrial genomes of two eucotylids as the first representatives from the superfamily Microphalloidea (Trematoda) and phylogenetic implications.</title>
        <authorList>
            <person name="Suleman"/>
            <person name="Muhammad N."/>
            <person name="Khan M.S."/>
            <person name="Tkach V.V."/>
            <person name="Ullah H."/>
            <person name="Ehsan M."/>
            <person name="Ma J."/>
            <person name="Zhu X.Q."/>
        </authorList>
    </citation>
    <scope>NUCLEOTIDE SEQUENCE</scope>
    <source>
        <strain evidence="10">Pakistan</strain>
    </source>
</reference>
<feature type="transmembrane region" description="Helical" evidence="9">
    <location>
        <begin position="245"/>
        <end position="266"/>
    </location>
</feature>
<keyword evidence="5 9" id="KW-1133">Transmembrane helix</keyword>
<evidence type="ECO:0000256" key="1">
    <source>
        <dbReference type="ARBA" id="ARBA00004141"/>
    </source>
</evidence>
<feature type="transmembrane region" description="Helical" evidence="9">
    <location>
        <begin position="6"/>
        <end position="30"/>
    </location>
</feature>
<dbReference type="GO" id="GO:0008137">
    <property type="term" value="F:NADH dehydrogenase (ubiquinone) activity"/>
    <property type="evidence" value="ECO:0007669"/>
    <property type="project" value="UniProtKB-EC"/>
</dbReference>
<feature type="transmembrane region" description="Helical" evidence="9">
    <location>
        <begin position="278"/>
        <end position="303"/>
    </location>
</feature>
<evidence type="ECO:0000256" key="9">
    <source>
        <dbReference type="SAM" id="Phobius"/>
    </source>
</evidence>
<accession>A0A894JQB2</accession>
<feature type="transmembrane region" description="Helical" evidence="9">
    <location>
        <begin position="143"/>
        <end position="167"/>
    </location>
</feature>
<feature type="transmembrane region" description="Helical" evidence="9">
    <location>
        <begin position="110"/>
        <end position="131"/>
    </location>
</feature>
<comment type="subcellular location">
    <subcellularLocation>
        <location evidence="1">Membrane</location>
        <topology evidence="1">Multi-pass membrane protein</topology>
    </subcellularLocation>
    <subcellularLocation>
        <location evidence="7">Mitochondrion inner membrane</location>
        <topology evidence="7">Multi-pass membrane protein</topology>
    </subcellularLocation>
</comment>
<sequence>MFSFGAAFFFLGSLVCFSIVMLFVAFFILCERKVLGYMQLRKGPNKVGACGLLQSFSDLVKLVFKGKVLFFQVRSWFSWVSVVLLLFVASCYSSLFFFVHSGFYDKDLMLWVLVFTSLSGYCLLGMGWGCYNKLSLLSSFRSAFGSVTFEACFVCVVIILSLVHGGYGLVSCYEVEWCSAFVFPLCYLFWLLGILCECNRVPFDYAESESELVSGLNVEYSGVPFTCLFACEYLMMFVFSWLTSLLFFGGCLVLGATLLHSFFFVWCRATFPRVRYDYFVGFLWEFVLLVLVYYFFVALLSLWDV</sequence>
<name>A0A894JQB2_9TREM</name>
<dbReference type="GO" id="GO:0009060">
    <property type="term" value="P:aerobic respiration"/>
    <property type="evidence" value="ECO:0007669"/>
    <property type="project" value="TreeGrafter"/>
</dbReference>
<feature type="transmembrane region" description="Helical" evidence="9">
    <location>
        <begin position="179"/>
        <end position="198"/>
    </location>
</feature>
<dbReference type="InterPro" id="IPR001694">
    <property type="entry name" value="NADH_UbQ_OxRdtase_su1/FPO"/>
</dbReference>
<geneLocation type="mitochondrion" evidence="10"/>
<comment type="similarity">
    <text evidence="2 7">Belongs to the complex I subunit 1 family.</text>
</comment>
<keyword evidence="4 7" id="KW-0812">Transmembrane</keyword>
<protein>
    <recommendedName>
        <fullName evidence="3 8">NADH-ubiquinone oxidoreductase chain 1</fullName>
        <ecNumber evidence="8">7.1.1.2</ecNumber>
    </recommendedName>
</protein>
<evidence type="ECO:0000313" key="10">
    <source>
        <dbReference type="EMBL" id="QRV61257.1"/>
    </source>
</evidence>
<dbReference type="GO" id="GO:0003954">
    <property type="term" value="F:NADH dehydrogenase activity"/>
    <property type="evidence" value="ECO:0007669"/>
    <property type="project" value="TreeGrafter"/>
</dbReference>
<dbReference type="AlphaFoldDB" id="A0A894JQB2"/>
<gene>
    <name evidence="10" type="primary">NAD1</name>
</gene>
<keyword evidence="8 10" id="KW-0496">Mitochondrion</keyword>
<keyword evidence="6 9" id="KW-0472">Membrane</keyword>
<evidence type="ECO:0000256" key="8">
    <source>
        <dbReference type="RuleBase" id="RU000473"/>
    </source>
</evidence>
<keyword evidence="8" id="KW-0830">Ubiquinone</keyword>
<dbReference type="PROSITE" id="PS00668">
    <property type="entry name" value="COMPLEX1_ND1_2"/>
    <property type="match status" value="1"/>
</dbReference>
<dbReference type="Pfam" id="PF00146">
    <property type="entry name" value="NADHdh"/>
    <property type="match status" value="1"/>
</dbReference>
<feature type="transmembrane region" description="Helical" evidence="9">
    <location>
        <begin position="76"/>
        <end position="98"/>
    </location>
</feature>
<dbReference type="EMBL" id="MW334948">
    <property type="protein sequence ID" value="QRV61257.1"/>
    <property type="molecule type" value="Genomic_DNA"/>
</dbReference>
<evidence type="ECO:0000256" key="6">
    <source>
        <dbReference type="ARBA" id="ARBA00023136"/>
    </source>
</evidence>
<evidence type="ECO:0000256" key="2">
    <source>
        <dbReference type="ARBA" id="ARBA00010535"/>
    </source>
</evidence>
<proteinExistence type="inferred from homology"/>
<dbReference type="PANTHER" id="PTHR11432">
    <property type="entry name" value="NADH DEHYDROGENASE SUBUNIT 1"/>
    <property type="match status" value="1"/>
</dbReference>
<keyword evidence="7" id="KW-0520">NAD</keyword>
<reference evidence="10" key="1">
    <citation type="submission" date="2020-12" db="EMBL/GenBank/DDBJ databases">
        <authorList>
            <person name="Suleman S."/>
            <person name="Zhu X.-Q."/>
            <person name="Muhammad N."/>
        </authorList>
    </citation>
    <scope>NUCLEOTIDE SEQUENCE</scope>
    <source>
        <strain evidence="10">Pakistan</strain>
    </source>
</reference>
<evidence type="ECO:0000256" key="5">
    <source>
        <dbReference type="ARBA" id="ARBA00022989"/>
    </source>
</evidence>
<evidence type="ECO:0000256" key="7">
    <source>
        <dbReference type="RuleBase" id="RU000471"/>
    </source>
</evidence>
<evidence type="ECO:0000256" key="3">
    <source>
        <dbReference type="ARBA" id="ARBA00021009"/>
    </source>
</evidence>
<evidence type="ECO:0000256" key="4">
    <source>
        <dbReference type="ARBA" id="ARBA00022692"/>
    </source>
</evidence>
<dbReference type="EC" id="7.1.1.2" evidence="8"/>
<organism evidence="10">
    <name type="scientific">Tanaisia sp. SS-2020</name>
    <dbReference type="NCBI Taxonomy" id="2780549"/>
    <lineage>
        <taxon>Eukaryota</taxon>
        <taxon>Metazoa</taxon>
        <taxon>Spiralia</taxon>
        <taxon>Lophotrochozoa</taxon>
        <taxon>Platyhelminthes</taxon>
        <taxon>Trematoda</taxon>
        <taxon>Digenea</taxon>
        <taxon>Plagiorchiida</taxon>
        <taxon>Echinostomata</taxon>
        <taxon>Echinostomatoidea</taxon>
        <taxon>Eucotylidae</taxon>
        <taxon>Tanaisia</taxon>
    </lineage>
</organism>
<dbReference type="PANTHER" id="PTHR11432:SF3">
    <property type="entry name" value="NADH-UBIQUINONE OXIDOREDUCTASE CHAIN 1"/>
    <property type="match status" value="1"/>
</dbReference>
<comment type="catalytic activity">
    <reaction evidence="8">
        <text>a ubiquinone + NADH + 5 H(+)(in) = a ubiquinol + NAD(+) + 4 H(+)(out)</text>
        <dbReference type="Rhea" id="RHEA:29091"/>
        <dbReference type="Rhea" id="RHEA-COMP:9565"/>
        <dbReference type="Rhea" id="RHEA-COMP:9566"/>
        <dbReference type="ChEBI" id="CHEBI:15378"/>
        <dbReference type="ChEBI" id="CHEBI:16389"/>
        <dbReference type="ChEBI" id="CHEBI:17976"/>
        <dbReference type="ChEBI" id="CHEBI:57540"/>
        <dbReference type="ChEBI" id="CHEBI:57945"/>
        <dbReference type="EC" id="7.1.1.2"/>
    </reaction>
</comment>
<dbReference type="GO" id="GO:0005743">
    <property type="term" value="C:mitochondrial inner membrane"/>
    <property type="evidence" value="ECO:0007669"/>
    <property type="project" value="UniProtKB-SubCell"/>
</dbReference>